<keyword evidence="4" id="KW-1185">Reference proteome</keyword>
<accession>A0ABQ6GH27</accession>
<comment type="caution">
    <text evidence="3">The sequence shown here is derived from an EMBL/GenBank/DDBJ whole genome shotgun (WGS) entry which is preliminary data.</text>
</comment>
<name>A0ABQ6GH27_9BACL</name>
<proteinExistence type="predicted"/>
<evidence type="ECO:0000256" key="1">
    <source>
        <dbReference type="SAM" id="MobiDB-lite"/>
    </source>
</evidence>
<organism evidence="3 4">
    <name type="scientific">Paenibacillus glycanilyticus</name>
    <dbReference type="NCBI Taxonomy" id="126569"/>
    <lineage>
        <taxon>Bacteria</taxon>
        <taxon>Bacillati</taxon>
        <taxon>Bacillota</taxon>
        <taxon>Bacilli</taxon>
        <taxon>Bacillales</taxon>
        <taxon>Paenibacillaceae</taxon>
        <taxon>Paenibacillus</taxon>
    </lineage>
</organism>
<evidence type="ECO:0000313" key="4">
    <source>
        <dbReference type="Proteomes" id="UP001157114"/>
    </source>
</evidence>
<dbReference type="RefSeq" id="WP_349816740.1">
    <property type="nucleotide sequence ID" value="NZ_BSSQ01000018.1"/>
</dbReference>
<gene>
    <name evidence="3" type="ORF">MU1_45450</name>
</gene>
<dbReference type="PANTHER" id="PTHR40032">
    <property type="entry name" value="EXPORTED PROTEIN-RELATED"/>
    <property type="match status" value="1"/>
</dbReference>
<feature type="compositionally biased region" description="Basic and acidic residues" evidence="1">
    <location>
        <begin position="33"/>
        <end position="61"/>
    </location>
</feature>
<dbReference type="Pfam" id="PF12671">
    <property type="entry name" value="Amidase_6"/>
    <property type="match status" value="1"/>
</dbReference>
<dbReference type="EMBL" id="BSSQ01000018">
    <property type="protein sequence ID" value="GLX70199.1"/>
    <property type="molecule type" value="Genomic_DNA"/>
</dbReference>
<feature type="domain" description="Putative amidase" evidence="2">
    <location>
        <begin position="291"/>
        <end position="445"/>
    </location>
</feature>
<dbReference type="Proteomes" id="UP001157114">
    <property type="component" value="Unassembled WGS sequence"/>
</dbReference>
<reference evidence="3 4" key="1">
    <citation type="submission" date="2023-03" db="EMBL/GenBank/DDBJ databases">
        <title>Draft genome sequence of the bacteria which degrade cell wall of Tricholomamatutake.</title>
        <authorList>
            <person name="Konishi Y."/>
            <person name="Fukuta Y."/>
            <person name="Shirasaka N."/>
        </authorList>
    </citation>
    <scope>NUCLEOTIDE SEQUENCE [LARGE SCALE GENOMIC DNA]</scope>
    <source>
        <strain evidence="4">mu1</strain>
    </source>
</reference>
<feature type="region of interest" description="Disordered" evidence="1">
    <location>
        <begin position="1"/>
        <end position="91"/>
    </location>
</feature>
<feature type="compositionally biased region" description="Polar residues" evidence="1">
    <location>
        <begin position="72"/>
        <end position="91"/>
    </location>
</feature>
<evidence type="ECO:0000313" key="3">
    <source>
        <dbReference type="EMBL" id="GLX70199.1"/>
    </source>
</evidence>
<protein>
    <recommendedName>
        <fullName evidence="2">Putative amidase domain-containing protein</fullName>
    </recommendedName>
</protein>
<dbReference type="PANTHER" id="PTHR40032:SF1">
    <property type="entry name" value="EXPORTED PROTEIN"/>
    <property type="match status" value="1"/>
</dbReference>
<evidence type="ECO:0000259" key="2">
    <source>
        <dbReference type="Pfam" id="PF12671"/>
    </source>
</evidence>
<sequence>MSTRSDRTGSRANKPNKALVLQPAAVRVSRPSESTRKPDEAETHRVMFEAPTDNHARHEQQRGNLTGHGERSVQSAPTKSAQPSAGHTASKQATLKLSSLLRSAEQSGVKSRETASEWKSVISKYVNLYNKAETDQHYAAMEDYIDDKDHCLRLRYRLERLRERDLYRGVLPARGETKAELVKVNESSSEVSVLVKLHVKRQMEQSGLYYLEERTEYERLWLALSGGVWRIFRIEPVIAERRPRFGANEYNGLLEEEIANQFREASVYRSTPFLNLDQFPQLKQRVKGIPYRRELAAAYADRWWNEGNPAYEEFEVNCTNYISQCLFAGHAPMNYTGKRESGWWYKGRNGGKEWWSYSWAVSNALTNYLSAKRNSGLHATVVQSVEELQLGDVITYDWNGDNRYQHSTIITAFDAAGMPLVNANTVPSRHRFWDYRDSYAWTEQTNYRFFHIADHF</sequence>
<dbReference type="InterPro" id="IPR024301">
    <property type="entry name" value="Amidase_6"/>
</dbReference>